<protein>
    <submittedName>
        <fullName evidence="1">Uncharacterized protein</fullName>
    </submittedName>
</protein>
<reference evidence="1" key="1">
    <citation type="submission" date="2014-05" db="EMBL/GenBank/DDBJ databases">
        <authorList>
            <person name="Chronopoulou M."/>
        </authorList>
    </citation>
    <scope>NUCLEOTIDE SEQUENCE</scope>
    <source>
        <tissue evidence="1">Whole organism</tissue>
    </source>
</reference>
<dbReference type="AlphaFoldDB" id="A0A0K2U1Z5"/>
<evidence type="ECO:0000313" key="1">
    <source>
        <dbReference type="EMBL" id="CDW31691.1"/>
    </source>
</evidence>
<sequence length="64" mass="7564">MTIFQLIFLHYVDGQFGGSERRSSRTQHPFDERFLPLICTGLIKLIHQKLFPTFSTRLQMKFCS</sequence>
<name>A0A0K2U1Z5_LEPSM</name>
<accession>A0A0K2U1Z5</accession>
<dbReference type="EMBL" id="HACA01014330">
    <property type="protein sequence ID" value="CDW31691.1"/>
    <property type="molecule type" value="Transcribed_RNA"/>
</dbReference>
<organism evidence="1">
    <name type="scientific">Lepeophtheirus salmonis</name>
    <name type="common">Salmon louse</name>
    <name type="synonym">Caligus salmonis</name>
    <dbReference type="NCBI Taxonomy" id="72036"/>
    <lineage>
        <taxon>Eukaryota</taxon>
        <taxon>Metazoa</taxon>
        <taxon>Ecdysozoa</taxon>
        <taxon>Arthropoda</taxon>
        <taxon>Crustacea</taxon>
        <taxon>Multicrustacea</taxon>
        <taxon>Hexanauplia</taxon>
        <taxon>Copepoda</taxon>
        <taxon>Siphonostomatoida</taxon>
        <taxon>Caligidae</taxon>
        <taxon>Lepeophtheirus</taxon>
    </lineage>
</organism>
<proteinExistence type="predicted"/>